<keyword evidence="2" id="KW-0472">Membrane</keyword>
<feature type="transmembrane region" description="Helical" evidence="2">
    <location>
        <begin position="125"/>
        <end position="149"/>
    </location>
</feature>
<evidence type="ECO:0000256" key="2">
    <source>
        <dbReference type="SAM" id="Phobius"/>
    </source>
</evidence>
<proteinExistence type="predicted"/>
<evidence type="ECO:0000256" key="3">
    <source>
        <dbReference type="SAM" id="SignalP"/>
    </source>
</evidence>
<name>A0ABP8NKL6_9BACT</name>
<accession>A0ABP8NKL6</accession>
<evidence type="ECO:0000313" key="5">
    <source>
        <dbReference type="Proteomes" id="UP001500067"/>
    </source>
</evidence>
<feature type="transmembrane region" description="Helical" evidence="2">
    <location>
        <begin position="87"/>
        <end position="113"/>
    </location>
</feature>
<evidence type="ECO:0000256" key="1">
    <source>
        <dbReference type="SAM" id="MobiDB-lite"/>
    </source>
</evidence>
<dbReference type="EMBL" id="BAABFA010000019">
    <property type="protein sequence ID" value="GAA4468862.1"/>
    <property type="molecule type" value="Genomic_DNA"/>
</dbReference>
<gene>
    <name evidence="4" type="ORF">GCM10023093_27310</name>
</gene>
<feature type="compositionally biased region" description="Basic and acidic residues" evidence="1">
    <location>
        <begin position="62"/>
        <end position="77"/>
    </location>
</feature>
<comment type="caution">
    <text evidence="4">The sequence shown here is derived from an EMBL/GenBank/DDBJ whole genome shotgun (WGS) entry which is preliminary data.</text>
</comment>
<organism evidence="4 5">
    <name type="scientific">Nemorincola caseinilytica</name>
    <dbReference type="NCBI Taxonomy" id="2054315"/>
    <lineage>
        <taxon>Bacteria</taxon>
        <taxon>Pseudomonadati</taxon>
        <taxon>Bacteroidota</taxon>
        <taxon>Chitinophagia</taxon>
        <taxon>Chitinophagales</taxon>
        <taxon>Chitinophagaceae</taxon>
        <taxon>Nemorincola</taxon>
    </lineage>
</organism>
<evidence type="ECO:0008006" key="6">
    <source>
        <dbReference type="Google" id="ProtNLM"/>
    </source>
</evidence>
<sequence>MKIYPLLLLLASTLLLAPLHSHAGFLVKKQAPASSAAPSKKDRKKAERLADLATLHHLVLAKNEKEKAGKQQDKTSPPRDTSGWEGIVSLACGVIALIPFTFLLFIPAIIFGILGLRKGKQFRGLALAGLILGIIAIPVLLMLIALSLAGTI</sequence>
<feature type="chain" id="PRO_5046851872" description="DUF4190 domain-containing protein" evidence="3">
    <location>
        <begin position="24"/>
        <end position="152"/>
    </location>
</feature>
<reference evidence="5" key="1">
    <citation type="journal article" date="2019" name="Int. J. Syst. Evol. Microbiol.">
        <title>The Global Catalogue of Microorganisms (GCM) 10K type strain sequencing project: providing services to taxonomists for standard genome sequencing and annotation.</title>
        <authorList>
            <consortium name="The Broad Institute Genomics Platform"/>
            <consortium name="The Broad Institute Genome Sequencing Center for Infectious Disease"/>
            <person name="Wu L."/>
            <person name="Ma J."/>
        </authorList>
    </citation>
    <scope>NUCLEOTIDE SEQUENCE [LARGE SCALE GENOMIC DNA]</scope>
    <source>
        <strain evidence="5">JCM 32105</strain>
    </source>
</reference>
<dbReference type="RefSeq" id="WP_345084225.1">
    <property type="nucleotide sequence ID" value="NZ_BAABFA010000019.1"/>
</dbReference>
<protein>
    <recommendedName>
        <fullName evidence="6">DUF4190 domain-containing protein</fullName>
    </recommendedName>
</protein>
<feature type="signal peptide" evidence="3">
    <location>
        <begin position="1"/>
        <end position="23"/>
    </location>
</feature>
<keyword evidence="3" id="KW-0732">Signal</keyword>
<evidence type="ECO:0000313" key="4">
    <source>
        <dbReference type="EMBL" id="GAA4468862.1"/>
    </source>
</evidence>
<keyword evidence="5" id="KW-1185">Reference proteome</keyword>
<feature type="region of interest" description="Disordered" evidence="1">
    <location>
        <begin position="61"/>
        <end position="82"/>
    </location>
</feature>
<dbReference type="Proteomes" id="UP001500067">
    <property type="component" value="Unassembled WGS sequence"/>
</dbReference>
<keyword evidence="2" id="KW-1133">Transmembrane helix</keyword>
<keyword evidence="2" id="KW-0812">Transmembrane</keyword>